<gene>
    <name evidence="1" type="ORF">EUA06_11630</name>
</gene>
<reference evidence="1 2" key="1">
    <citation type="submission" date="2019-01" db="EMBL/GenBank/DDBJ databases">
        <title>Novel species of Nocardioides.</title>
        <authorList>
            <person name="Liu Q."/>
            <person name="Xin Y.-H."/>
        </authorList>
    </citation>
    <scope>NUCLEOTIDE SEQUENCE [LARGE SCALE GENOMIC DNA]</scope>
    <source>
        <strain evidence="1 2">HLT3-15</strain>
    </source>
</reference>
<dbReference type="AlphaFoldDB" id="A0A4Q2RNP4"/>
<accession>A0A4Q2RNP4</accession>
<sequence>MTTSSTKANIRDLLQRQMTWHCRPGSYSQSDIDAIISAWRKHRRPVSRRLVSTTGRFLAWGYSPAETAQWLSLGYDAQQAEYYGRSLFASVQQAAWARPYISVPGQTRTAKPSHGCCSAEVPWGLLRLIFAAGCPSAADLNELLFRWHAGEHIEPELRMLAALRGVSMPECDAPPLYPHA</sequence>
<protein>
    <submittedName>
        <fullName evidence="1">Uncharacterized protein</fullName>
    </submittedName>
</protein>
<dbReference type="Proteomes" id="UP000291838">
    <property type="component" value="Unassembled WGS sequence"/>
</dbReference>
<name>A0A4Q2RNP4_9ACTN</name>
<comment type="caution">
    <text evidence="1">The sequence shown here is derived from an EMBL/GenBank/DDBJ whole genome shotgun (WGS) entry which is preliminary data.</text>
</comment>
<dbReference type="EMBL" id="SDWS01000005">
    <property type="protein sequence ID" value="RYB90056.1"/>
    <property type="molecule type" value="Genomic_DNA"/>
</dbReference>
<dbReference type="RefSeq" id="WP_129475766.1">
    <property type="nucleotide sequence ID" value="NZ_SDWS01000005.1"/>
</dbReference>
<keyword evidence="2" id="KW-1185">Reference proteome</keyword>
<organism evidence="1 2">
    <name type="scientific">Nocardioides glacieisoli</name>
    <dbReference type="NCBI Taxonomy" id="1168730"/>
    <lineage>
        <taxon>Bacteria</taxon>
        <taxon>Bacillati</taxon>
        <taxon>Actinomycetota</taxon>
        <taxon>Actinomycetes</taxon>
        <taxon>Propionibacteriales</taxon>
        <taxon>Nocardioidaceae</taxon>
        <taxon>Nocardioides</taxon>
    </lineage>
</organism>
<evidence type="ECO:0000313" key="1">
    <source>
        <dbReference type="EMBL" id="RYB90056.1"/>
    </source>
</evidence>
<evidence type="ECO:0000313" key="2">
    <source>
        <dbReference type="Proteomes" id="UP000291838"/>
    </source>
</evidence>
<proteinExistence type="predicted"/>